<organism evidence="2 3">
    <name type="scientific">Helianthus annuus</name>
    <name type="common">Common sunflower</name>
    <dbReference type="NCBI Taxonomy" id="4232"/>
    <lineage>
        <taxon>Eukaryota</taxon>
        <taxon>Viridiplantae</taxon>
        <taxon>Streptophyta</taxon>
        <taxon>Embryophyta</taxon>
        <taxon>Tracheophyta</taxon>
        <taxon>Spermatophyta</taxon>
        <taxon>Magnoliopsida</taxon>
        <taxon>eudicotyledons</taxon>
        <taxon>Gunneridae</taxon>
        <taxon>Pentapetalae</taxon>
        <taxon>asterids</taxon>
        <taxon>campanulids</taxon>
        <taxon>Asterales</taxon>
        <taxon>Asteraceae</taxon>
        <taxon>Asteroideae</taxon>
        <taxon>Heliantheae alliance</taxon>
        <taxon>Heliantheae</taxon>
        <taxon>Helianthus</taxon>
    </lineage>
</organism>
<dbReference type="Pfam" id="PF03478">
    <property type="entry name" value="Beta-prop_KIB1-4"/>
    <property type="match status" value="2"/>
</dbReference>
<sequence length="734" mass="83754">MDQSQISCRPAGDRIPPLSGKHVWLVAQTLEAEDMIGDQIFFSIHDPLSQYRCRVPELVGRRIRGCFHGWVIMSNHPYNVMWSLWNPLTSKLTRLPPLNHEDGDISECCLPSPPDDPGSILLLTRKVKPTFVFCRLDRKRKRLRWTEMSYAKQLKNITGEDGSVHSLTCCNGKLYALNTDGDDFLIEVHIVVKAREVVISLLPFVKLPSDNHVSGPYNSYFGPFLKGTCSGLFFVILYFKWKLVCSVRLVKLDMTRKLLEEMEDLDDGICFLDFDCYNVPVIPSELGGGYIHMLCEEDKATHSYNVKDKTLALSSMPRLDLPPPTSGESRTSYVSVWSIPECRLKGDHGEINHMVDSKHEEDKEEDVTTAVEVNSMANQHDESYLFNIPFHVLEMIMEFCVDIDYVNFRATCKQLTAPVTRWSNRASITRLRRYSLVSPWLMVLDKDQGVITFTDPMFGDQYSIRSPTELKGDLQIWCSMYGWLLMSKGTESMMLFNPFTSDIRKLPNLEVDFLDSFCLSTPPSSPDCMVVGFGGCVVFVHFIAREPATWLRLGLEFDGDAPSFFRFSTSCGQDLYALSSEGQLSVFTNICKEDYSWVEVEVAPTSCCRTLAQYFLAKHDQDILLVIVEEFGESVELFKLNLYAKKWEKIDGLGKHMIYICGTTCLCIEAKIPEMENKIFFALLHSKNGKIVFYSLDTCRYHTFSGKSVVESLESFFGTKQYLHPHAWIEPNYS</sequence>
<reference evidence="2" key="1">
    <citation type="journal article" date="2017" name="Nature">
        <title>The sunflower genome provides insights into oil metabolism, flowering and Asterid evolution.</title>
        <authorList>
            <person name="Badouin H."/>
            <person name="Gouzy J."/>
            <person name="Grassa C.J."/>
            <person name="Murat F."/>
            <person name="Staton S.E."/>
            <person name="Cottret L."/>
            <person name="Lelandais-Briere C."/>
            <person name="Owens G.L."/>
            <person name="Carrere S."/>
            <person name="Mayjonade B."/>
            <person name="Legrand L."/>
            <person name="Gill N."/>
            <person name="Kane N.C."/>
            <person name="Bowers J.E."/>
            <person name="Hubner S."/>
            <person name="Bellec A."/>
            <person name="Berard A."/>
            <person name="Berges H."/>
            <person name="Blanchet N."/>
            <person name="Boniface M.C."/>
            <person name="Brunel D."/>
            <person name="Catrice O."/>
            <person name="Chaidir N."/>
            <person name="Claudel C."/>
            <person name="Donnadieu C."/>
            <person name="Faraut T."/>
            <person name="Fievet G."/>
            <person name="Helmstetter N."/>
            <person name="King M."/>
            <person name="Knapp S.J."/>
            <person name="Lai Z."/>
            <person name="Le Paslier M.C."/>
            <person name="Lippi Y."/>
            <person name="Lorenzon L."/>
            <person name="Mandel J.R."/>
            <person name="Marage G."/>
            <person name="Marchand G."/>
            <person name="Marquand E."/>
            <person name="Bret-Mestries E."/>
            <person name="Morien E."/>
            <person name="Nambeesan S."/>
            <person name="Nguyen T."/>
            <person name="Pegot-Espagnet P."/>
            <person name="Pouilly N."/>
            <person name="Raftis F."/>
            <person name="Sallet E."/>
            <person name="Schiex T."/>
            <person name="Thomas J."/>
            <person name="Vandecasteele C."/>
            <person name="Vares D."/>
            <person name="Vear F."/>
            <person name="Vautrin S."/>
            <person name="Crespi M."/>
            <person name="Mangin B."/>
            <person name="Burke J.M."/>
            <person name="Salse J."/>
            <person name="Munos S."/>
            <person name="Vincourt P."/>
            <person name="Rieseberg L.H."/>
            <person name="Langlade N.B."/>
        </authorList>
    </citation>
    <scope>NUCLEOTIDE SEQUENCE</scope>
    <source>
        <tissue evidence="2">Leaves</tissue>
    </source>
</reference>
<accession>A0A9K3EGV0</accession>
<dbReference type="Proteomes" id="UP000215914">
    <property type="component" value="Unassembled WGS sequence"/>
</dbReference>
<protein>
    <recommendedName>
        <fullName evidence="1">KIB1-4 beta-propeller domain-containing protein</fullName>
    </recommendedName>
</protein>
<evidence type="ECO:0000313" key="3">
    <source>
        <dbReference type="Proteomes" id="UP000215914"/>
    </source>
</evidence>
<name>A0A9K3EGV0_HELAN</name>
<dbReference type="PANTHER" id="PTHR33127:SF5">
    <property type="entry name" value="TRANSMEMBRANE PROTEIN"/>
    <property type="match status" value="1"/>
</dbReference>
<dbReference type="PANTHER" id="PTHR33127">
    <property type="entry name" value="TRANSMEMBRANE PROTEIN"/>
    <property type="match status" value="1"/>
</dbReference>
<evidence type="ECO:0000259" key="1">
    <source>
        <dbReference type="Pfam" id="PF03478"/>
    </source>
</evidence>
<dbReference type="EMBL" id="MNCJ02000328">
    <property type="protein sequence ID" value="KAF5772671.1"/>
    <property type="molecule type" value="Genomic_DNA"/>
</dbReference>
<gene>
    <name evidence="2" type="ORF">HanXRQr2_Chr13g0579991</name>
</gene>
<comment type="caution">
    <text evidence="2">The sequence shown here is derived from an EMBL/GenBank/DDBJ whole genome shotgun (WGS) entry which is preliminary data.</text>
</comment>
<feature type="domain" description="KIB1-4 beta-propeller" evidence="1">
    <location>
        <begin position="41"/>
        <end position="285"/>
    </location>
</feature>
<feature type="domain" description="KIB1-4 beta-propeller" evidence="1">
    <location>
        <begin position="462"/>
        <end position="693"/>
    </location>
</feature>
<dbReference type="InterPro" id="IPR005174">
    <property type="entry name" value="KIB1-4_b-propeller"/>
</dbReference>
<reference evidence="2" key="2">
    <citation type="submission" date="2020-06" db="EMBL/GenBank/DDBJ databases">
        <title>Helianthus annuus Genome sequencing and assembly Release 2.</title>
        <authorList>
            <person name="Gouzy J."/>
            <person name="Langlade N."/>
            <person name="Munos S."/>
        </authorList>
    </citation>
    <scope>NUCLEOTIDE SEQUENCE</scope>
    <source>
        <tissue evidence="2">Leaves</tissue>
    </source>
</reference>
<proteinExistence type="predicted"/>
<dbReference type="AlphaFoldDB" id="A0A9K3EGV0"/>
<dbReference type="Gramene" id="mRNA:HanXRQr2_Chr13g0579991">
    <property type="protein sequence ID" value="mRNA:HanXRQr2_Chr13g0579991"/>
    <property type="gene ID" value="HanXRQr2_Chr13g0579991"/>
</dbReference>
<keyword evidence="3" id="KW-1185">Reference proteome</keyword>
<evidence type="ECO:0000313" key="2">
    <source>
        <dbReference type="EMBL" id="KAF5772671.1"/>
    </source>
</evidence>